<feature type="compositionally biased region" description="Acidic residues" evidence="2">
    <location>
        <begin position="259"/>
        <end position="276"/>
    </location>
</feature>
<dbReference type="Proteomes" id="UP001652582">
    <property type="component" value="Chromosome 27"/>
</dbReference>
<evidence type="ECO:0000256" key="1">
    <source>
        <dbReference type="PROSITE-ProRule" id="PRU00042"/>
    </source>
</evidence>
<feature type="compositionally biased region" description="Polar residues" evidence="2">
    <location>
        <begin position="638"/>
        <end position="647"/>
    </location>
</feature>
<feature type="compositionally biased region" description="Basic residues" evidence="2">
    <location>
        <begin position="147"/>
        <end position="159"/>
    </location>
</feature>
<dbReference type="InterPro" id="IPR013087">
    <property type="entry name" value="Znf_C2H2_type"/>
</dbReference>
<feature type="compositionally biased region" description="Low complexity" evidence="2">
    <location>
        <begin position="480"/>
        <end position="491"/>
    </location>
</feature>
<evidence type="ECO:0000259" key="3">
    <source>
        <dbReference type="PROSITE" id="PS50157"/>
    </source>
</evidence>
<dbReference type="InterPro" id="IPR036236">
    <property type="entry name" value="Znf_C2H2_sf"/>
</dbReference>
<keyword evidence="1" id="KW-0862">Zinc</keyword>
<proteinExistence type="predicted"/>
<dbReference type="PANTHER" id="PTHR47326:SF1">
    <property type="entry name" value="HTH PSQ-TYPE DOMAIN-CONTAINING PROTEIN"/>
    <property type="match status" value="1"/>
</dbReference>
<accession>A0ABM3M4C1</accession>
<feature type="region of interest" description="Disordered" evidence="2">
    <location>
        <begin position="472"/>
        <end position="507"/>
    </location>
</feature>
<sequence length="653" mass="76040">MPRGRYTNQEYLEMVVCYRECNGVTIRAINLYEQRFGVRIAHRTIMNAVFRLRDHGCFDPPQLDKSVPKHSVKLEEKILEFFRQNPNASSRVTAAKFKVSHTYIASLLKKEKTHPLPQTDQDYYSIKASSSGAFYKTKSTGREKSQKVQKHQKKKKTTKKRSDVDLGAITNNSRTIQTQDIITTPSSVQNVKLQQVLRWKDDRLKTKELIVRRLRAKNYRLKKKIAQIENEESVENTTNTKNTYFKVNTYKSSEALPYSDEDTDSDGLIDDPEGEDMNSYLVFNDRRQETSPEGEPSTSTRYQTSRFVVEDEAENEEEEVEQIIIKEEVSEEEKNQCRLCLSVNRRMWELGENAPLYRKLLFETNQNSTMPSFIYEMLACWECHAELRKIRRFQDKVRRANSAFETSQNLNCQELSNLGTVLITEEQPSNSELQEDMIKQEPLDIEETAVPDPLDVNRAPKEEIIIEVPRRKFTPKTTKRTSTTKTSQNTPKRTKIDPNTQEDPQTDAPVDCDEIFCKVKIELEELQSILEGRRNKDSFKNMKYKCDSCVLGFTDYSRLQEHNASFHDEETGICSCDICERRFTDERLLATHTRNHFVKFVCRLCPFECYTKTGRMIHFRRHKEAVQSDDPDSVLRQKLSSMESTGESSHDLD</sequence>
<dbReference type="GeneID" id="112051008"/>
<dbReference type="Gene3D" id="3.30.160.60">
    <property type="entry name" value="Classic Zinc Finger"/>
    <property type="match status" value="1"/>
</dbReference>
<protein>
    <submittedName>
        <fullName evidence="5">Uncharacterized protein LOC112051008 isoform X1</fullName>
    </submittedName>
</protein>
<keyword evidence="4" id="KW-1185">Reference proteome</keyword>
<feature type="region of interest" description="Disordered" evidence="2">
    <location>
        <begin position="135"/>
        <end position="162"/>
    </location>
</feature>
<dbReference type="PROSITE" id="PS00028">
    <property type="entry name" value="ZINC_FINGER_C2H2_1"/>
    <property type="match status" value="2"/>
</dbReference>
<keyword evidence="1" id="KW-0863">Zinc-finger</keyword>
<name>A0ABM3M4C1_BICAN</name>
<organism evidence="4 5">
    <name type="scientific">Bicyclus anynana</name>
    <name type="common">Squinting bush brown butterfly</name>
    <dbReference type="NCBI Taxonomy" id="110368"/>
    <lineage>
        <taxon>Eukaryota</taxon>
        <taxon>Metazoa</taxon>
        <taxon>Ecdysozoa</taxon>
        <taxon>Arthropoda</taxon>
        <taxon>Hexapoda</taxon>
        <taxon>Insecta</taxon>
        <taxon>Pterygota</taxon>
        <taxon>Neoptera</taxon>
        <taxon>Endopterygota</taxon>
        <taxon>Lepidoptera</taxon>
        <taxon>Glossata</taxon>
        <taxon>Ditrysia</taxon>
        <taxon>Papilionoidea</taxon>
        <taxon>Nymphalidae</taxon>
        <taxon>Satyrinae</taxon>
        <taxon>Satyrini</taxon>
        <taxon>Mycalesina</taxon>
        <taxon>Bicyclus</taxon>
    </lineage>
</organism>
<dbReference type="SUPFAM" id="SSF57667">
    <property type="entry name" value="beta-beta-alpha zinc fingers"/>
    <property type="match status" value="1"/>
</dbReference>
<reference evidence="5" key="1">
    <citation type="submission" date="2025-08" db="UniProtKB">
        <authorList>
            <consortium name="RefSeq"/>
        </authorList>
    </citation>
    <scope>IDENTIFICATION</scope>
</reference>
<keyword evidence="1" id="KW-0479">Metal-binding</keyword>
<dbReference type="SMART" id="SM00868">
    <property type="entry name" value="zf-AD"/>
    <property type="match status" value="1"/>
</dbReference>
<gene>
    <name evidence="5" type="primary">LOC112051008</name>
</gene>
<evidence type="ECO:0000313" key="5">
    <source>
        <dbReference type="RefSeq" id="XP_052746322.1"/>
    </source>
</evidence>
<evidence type="ECO:0000313" key="4">
    <source>
        <dbReference type="Proteomes" id="UP001652582"/>
    </source>
</evidence>
<dbReference type="PANTHER" id="PTHR47326">
    <property type="entry name" value="TRANSPOSABLE ELEMENT TC3 TRANSPOSASE-LIKE PROTEIN"/>
    <property type="match status" value="1"/>
</dbReference>
<evidence type="ECO:0000256" key="2">
    <source>
        <dbReference type="SAM" id="MobiDB-lite"/>
    </source>
</evidence>
<feature type="region of interest" description="Disordered" evidence="2">
    <location>
        <begin position="628"/>
        <end position="653"/>
    </location>
</feature>
<dbReference type="InterPro" id="IPR012934">
    <property type="entry name" value="Znf_AD"/>
</dbReference>
<dbReference type="SMART" id="SM00355">
    <property type="entry name" value="ZnF_C2H2"/>
    <property type="match status" value="3"/>
</dbReference>
<feature type="domain" description="C2H2-type" evidence="3">
    <location>
        <begin position="544"/>
        <end position="572"/>
    </location>
</feature>
<dbReference type="RefSeq" id="XP_052746322.1">
    <property type="nucleotide sequence ID" value="XM_052890362.1"/>
</dbReference>
<feature type="region of interest" description="Disordered" evidence="2">
    <location>
        <begin position="256"/>
        <end position="276"/>
    </location>
</feature>
<feature type="domain" description="C2H2-type" evidence="3">
    <location>
        <begin position="574"/>
        <end position="596"/>
    </location>
</feature>
<dbReference type="PROSITE" id="PS50157">
    <property type="entry name" value="ZINC_FINGER_C2H2_2"/>
    <property type="match status" value="2"/>
</dbReference>